<dbReference type="GO" id="GO:0045505">
    <property type="term" value="F:dynein intermediate chain binding"/>
    <property type="evidence" value="ECO:0007669"/>
    <property type="project" value="InterPro"/>
</dbReference>
<dbReference type="EMBL" id="CAJNJA010045508">
    <property type="protein sequence ID" value="CAE7810068.1"/>
    <property type="molecule type" value="Genomic_DNA"/>
</dbReference>
<feature type="region of interest" description="Disordered" evidence="1">
    <location>
        <begin position="211"/>
        <end position="232"/>
    </location>
</feature>
<dbReference type="OrthoDB" id="447173at2759"/>
<name>A0A812Z4F2_9DINO</name>
<evidence type="ECO:0000313" key="3">
    <source>
        <dbReference type="Proteomes" id="UP000601435"/>
    </source>
</evidence>
<comment type="caution">
    <text evidence="2">The sequence shown here is derived from an EMBL/GenBank/DDBJ whole genome shotgun (WGS) entry which is preliminary data.</text>
</comment>
<gene>
    <name evidence="2" type="primary">DNAH6</name>
    <name evidence="2" type="ORF">SNEC2469_LOCUS23984</name>
</gene>
<dbReference type="GO" id="GO:0007018">
    <property type="term" value="P:microtubule-based movement"/>
    <property type="evidence" value="ECO:0007669"/>
    <property type="project" value="InterPro"/>
</dbReference>
<dbReference type="GO" id="GO:0030286">
    <property type="term" value="C:dynein complex"/>
    <property type="evidence" value="ECO:0007669"/>
    <property type="project" value="InterPro"/>
</dbReference>
<evidence type="ECO:0000313" key="2">
    <source>
        <dbReference type="EMBL" id="CAE7810068.1"/>
    </source>
</evidence>
<evidence type="ECO:0000256" key="1">
    <source>
        <dbReference type="SAM" id="MobiDB-lite"/>
    </source>
</evidence>
<dbReference type="InterPro" id="IPR027417">
    <property type="entry name" value="P-loop_NTPase"/>
</dbReference>
<dbReference type="InterPro" id="IPR026983">
    <property type="entry name" value="DHC"/>
</dbReference>
<reference evidence="2" key="1">
    <citation type="submission" date="2021-02" db="EMBL/GenBank/DDBJ databases">
        <authorList>
            <person name="Dougan E. K."/>
            <person name="Rhodes N."/>
            <person name="Thang M."/>
            <person name="Chan C."/>
        </authorList>
    </citation>
    <scope>NUCLEOTIDE SEQUENCE</scope>
</reference>
<dbReference type="PANTHER" id="PTHR22878:SF68">
    <property type="entry name" value="DYNEIN HEAVY CHAIN 6, AXONEMAL-LIKE"/>
    <property type="match status" value="1"/>
</dbReference>
<keyword evidence="3" id="KW-1185">Reference proteome</keyword>
<dbReference type="SUPFAM" id="SSF52540">
    <property type="entry name" value="P-loop containing nucleoside triphosphate hydrolases"/>
    <property type="match status" value="1"/>
</dbReference>
<accession>A0A812Z4F2</accession>
<feature type="region of interest" description="Disordered" evidence="1">
    <location>
        <begin position="75"/>
        <end position="104"/>
    </location>
</feature>
<sequence>MDDPAMMSHPKARSFWQEEEDDKYDDGGPGYDQVFYEDEAYEDESDLFEDVLEADESGSVYMCLDEPLPSMMEEDKDLQDAGDLPSQRQQRPRSPIAGATTPKMSASHFFMSDPMRTATTERGTFLSGTVVGCSEFTEGQLCVGSRVHFTNISAVQTMKRRSAGDMEVSLCEFDVKWEIPATYGFVRREVLERKALILQREEQALLAATPLDRPPPRVMLPEDDHAGQQRPKVSDRMRGFTEVVPNLAPANTFVMTFTGEFSEDFASYLEDQELDPIEVTMDKNDKKKLNATLDGSLGGVEQFFEMHEEGAVYPAPVESETDTQTQTVEIYGARRRPHPATSGRQRALLPPPHVDVELDLELDQERGKRMYRFLPVDMEMTWLCQLLKEYEATSEMSRDHYCPGLHPKCALLPQLGRGGRNMRWTAVMVAEGKWRWLEQGVTAKWYKEARNHLAVIVIYRWPEEVTMLRGAGGSRLWVGKECRPDVAASCAMSMSWGSDDPFIRHVKAVNKTISELKRTSEVFLRIMPSSLAEGMRLSISDASVANDAIKEGGIHDFNISSWKSDRVRRVVKASLGSEALAIDDGLAELEWVRAMFTEVVIPNSTVLDGTRFGDDESVAIVRQIDPSDVTFLVTDARALYDVFHHRSGSACLCRRAQIDVSFMASSAKALHAEVHWLPGKYMLADALTKQAVRSHFSRDPSEYFKNVLMEKYPYGYHPRGVPRRKDTRPRPGEERWAREDVIRMGEHNVSVLLEDFRAQHDAMLDFYDNRFSGVFNKATRLKILAEPVDLQKKFSWVHDSQCSALALRSEDSELWTEILSQVRRGEAAHHRLQATLVWRGLEIHAELQLLPGSAVAVADAWTEVLSDGFADALASALASARNQPLEALLEALLEAEAESDDEICEEEPSFSTWLDGRAPLLRFGKWERKAWDFPPSREEKTELLILHLLSSSERPVSPARRSPRYSYASSARGCILHPNLIAGANVLIRFDGVPFFNILVPTVETTLQRILVENLMGSGYHVLFSGETGVGKSVGIQQFLGSAGESFAVASANFSAQTSSANVVDFLENTLERKRKTLLGAPAGKTMLLFIDDINMPMLEKYGAQPPIELLRQVIDYKGFYDRKKLFWKGVQETQLIAACGPPGGGRMEVSLKALKLLMADSRIWMTALQQDSLAGAEFYATWRTPVHPSTETHQDCDGAHERGEEASLAGAMQYRWKFHWLELSCEVRACQ</sequence>
<dbReference type="Gene3D" id="3.40.50.300">
    <property type="entry name" value="P-loop containing nucleotide triphosphate hydrolases"/>
    <property type="match status" value="1"/>
</dbReference>
<proteinExistence type="predicted"/>
<dbReference type="AlphaFoldDB" id="A0A812Z4F2"/>
<dbReference type="PANTHER" id="PTHR22878">
    <property type="entry name" value="DYNEIN HEAVY CHAIN 6, AXONEMAL-LIKE-RELATED"/>
    <property type="match status" value="1"/>
</dbReference>
<feature type="region of interest" description="Disordered" evidence="1">
    <location>
        <begin position="1"/>
        <end position="32"/>
    </location>
</feature>
<dbReference type="GO" id="GO:0051959">
    <property type="term" value="F:dynein light intermediate chain binding"/>
    <property type="evidence" value="ECO:0007669"/>
    <property type="project" value="InterPro"/>
</dbReference>
<feature type="compositionally biased region" description="Basic and acidic residues" evidence="1">
    <location>
        <begin position="220"/>
        <end position="232"/>
    </location>
</feature>
<protein>
    <submittedName>
        <fullName evidence="2">DNAH6 protein</fullName>
    </submittedName>
</protein>
<organism evidence="2 3">
    <name type="scientific">Symbiodinium necroappetens</name>
    <dbReference type="NCBI Taxonomy" id="1628268"/>
    <lineage>
        <taxon>Eukaryota</taxon>
        <taxon>Sar</taxon>
        <taxon>Alveolata</taxon>
        <taxon>Dinophyceae</taxon>
        <taxon>Suessiales</taxon>
        <taxon>Symbiodiniaceae</taxon>
        <taxon>Symbiodinium</taxon>
    </lineage>
</organism>
<dbReference type="Proteomes" id="UP000601435">
    <property type="component" value="Unassembled WGS sequence"/>
</dbReference>
<dbReference type="Pfam" id="PF12775">
    <property type="entry name" value="AAA_7"/>
    <property type="match status" value="1"/>
</dbReference>